<comment type="caution">
    <text evidence="3">The sequence shown here is derived from an EMBL/GenBank/DDBJ whole genome shotgun (WGS) entry which is preliminary data.</text>
</comment>
<evidence type="ECO:0000313" key="4">
    <source>
        <dbReference type="Proteomes" id="UP001165986"/>
    </source>
</evidence>
<protein>
    <submittedName>
        <fullName evidence="3">Cupin domain-containing protein</fullName>
    </submittedName>
</protein>
<evidence type="ECO:0000313" key="3">
    <source>
        <dbReference type="EMBL" id="MBD6616422.1"/>
    </source>
</evidence>
<dbReference type="GO" id="GO:0046872">
    <property type="term" value="F:metal ion binding"/>
    <property type="evidence" value="ECO:0007669"/>
    <property type="project" value="UniProtKB-KW"/>
</dbReference>
<dbReference type="AlphaFoldDB" id="A0AA40VQL9"/>
<gene>
    <name evidence="3" type="ORF">FNW02_11390</name>
</gene>
<feature type="domain" description="Cupin type-2" evidence="2">
    <location>
        <begin position="45"/>
        <end position="116"/>
    </location>
</feature>
<dbReference type="InterPro" id="IPR051610">
    <property type="entry name" value="GPI/OXD"/>
</dbReference>
<dbReference type="SUPFAM" id="SSF51182">
    <property type="entry name" value="RmlC-like cupins"/>
    <property type="match status" value="1"/>
</dbReference>
<dbReference type="Gene3D" id="2.60.120.10">
    <property type="entry name" value="Jelly Rolls"/>
    <property type="match status" value="1"/>
</dbReference>
<organism evidence="3 4">
    <name type="scientific">Komarekiella delphini-convector SJRDD-AB1</name>
    <dbReference type="NCBI Taxonomy" id="2593771"/>
    <lineage>
        <taxon>Bacteria</taxon>
        <taxon>Bacillati</taxon>
        <taxon>Cyanobacteriota</taxon>
        <taxon>Cyanophyceae</taxon>
        <taxon>Nostocales</taxon>
        <taxon>Nostocaceae</taxon>
        <taxon>Komarekiella</taxon>
        <taxon>Komarekiella delphini-convector</taxon>
    </lineage>
</organism>
<dbReference type="RefSeq" id="WP_191757663.1">
    <property type="nucleotide sequence ID" value="NZ_VJXY01000010.1"/>
</dbReference>
<dbReference type="PANTHER" id="PTHR35848">
    <property type="entry name" value="OXALATE-BINDING PROTEIN"/>
    <property type="match status" value="1"/>
</dbReference>
<accession>A0AA40VQL9</accession>
<dbReference type="Pfam" id="PF07883">
    <property type="entry name" value="Cupin_2"/>
    <property type="match status" value="1"/>
</dbReference>
<dbReference type="CDD" id="cd02224">
    <property type="entry name" value="cupin_SPO2919-like"/>
    <property type="match status" value="1"/>
</dbReference>
<dbReference type="InterPro" id="IPR014710">
    <property type="entry name" value="RmlC-like_jellyroll"/>
</dbReference>
<evidence type="ECO:0000259" key="2">
    <source>
        <dbReference type="Pfam" id="PF07883"/>
    </source>
</evidence>
<dbReference type="InterPro" id="IPR013096">
    <property type="entry name" value="Cupin_2"/>
</dbReference>
<evidence type="ECO:0000256" key="1">
    <source>
        <dbReference type="ARBA" id="ARBA00022723"/>
    </source>
</evidence>
<dbReference type="EMBL" id="VJXY01000010">
    <property type="protein sequence ID" value="MBD6616422.1"/>
    <property type="molecule type" value="Genomic_DNA"/>
</dbReference>
<name>A0AA40VQL9_9NOST</name>
<reference evidence="3" key="1">
    <citation type="submission" date="2019-07" db="EMBL/GenBank/DDBJ databases">
        <title>Toxilogical consequences of a new and cryptic species of cyanobacteria (Komarekiella delphini-convector) recovered from the epidermis of a bottlenose dolphin and 1500 ft. in the air.</title>
        <authorList>
            <person name="Brown A.O."/>
            <person name="Dvorak P."/>
            <person name="Villanueva C.D."/>
            <person name="Foss A.J."/>
            <person name="Garvey A.D."/>
            <person name="Gibson Q.A."/>
            <person name="Johansen J.R."/>
            <person name="Casamatta D.A."/>
        </authorList>
    </citation>
    <scope>NUCLEOTIDE SEQUENCE</scope>
    <source>
        <strain evidence="3">SJRDD-AB1</strain>
    </source>
</reference>
<keyword evidence="1" id="KW-0479">Metal-binding</keyword>
<keyword evidence="4" id="KW-1185">Reference proteome</keyword>
<dbReference type="Proteomes" id="UP001165986">
    <property type="component" value="Unassembled WGS sequence"/>
</dbReference>
<dbReference type="InterPro" id="IPR011051">
    <property type="entry name" value="RmlC_Cupin_sf"/>
</dbReference>
<proteinExistence type="predicted"/>
<sequence>MIIKPENIPSRTTSIYPNEFKPLVVGRAKQALGNVAGLKNFGVNLVTLAPGSCSALRHWHTCQDEFIYVIEGEVTLVNNAGKQILKPGMMAAFPAGEADGHHLVNHSNAVVVYLEVGDRSPNDEAYYPDDDLIAKSAADGGRIFTHKDGTLYES</sequence>
<dbReference type="PANTHER" id="PTHR35848:SF9">
    <property type="entry name" value="SLL1358 PROTEIN"/>
    <property type="match status" value="1"/>
</dbReference>